<dbReference type="RefSeq" id="WP_109673815.1">
    <property type="nucleotide sequence ID" value="NZ_QGDT01000003.1"/>
</dbReference>
<dbReference type="InterPro" id="IPR010708">
    <property type="entry name" value="5'(3')-deoxyribonucleotidase"/>
</dbReference>
<dbReference type="SFLD" id="SFLDS00003">
    <property type="entry name" value="Haloacid_Dehalogenase"/>
    <property type="match status" value="1"/>
</dbReference>
<dbReference type="AlphaFoldDB" id="A0A316AMX2"/>
<comment type="similarity">
    <text evidence="1">Belongs to the 5'(3')-deoxyribonucleotidase family.</text>
</comment>
<reference evidence="3 4" key="1">
    <citation type="submission" date="2018-03" db="EMBL/GenBank/DDBJ databases">
        <title>Genomic Encyclopedia of Archaeal and Bacterial Type Strains, Phase II (KMG-II): from individual species to whole genera.</title>
        <authorList>
            <person name="Goeker M."/>
        </authorList>
    </citation>
    <scope>NUCLEOTIDE SEQUENCE [LARGE SCALE GENOMIC DNA]</scope>
    <source>
        <strain evidence="3 4">DSM 100346</strain>
    </source>
</reference>
<evidence type="ECO:0000313" key="4">
    <source>
        <dbReference type="Proteomes" id="UP000245880"/>
    </source>
</evidence>
<dbReference type="PANTHER" id="PTHR16504:SF4">
    <property type="entry name" value="5'(3')-DEOXYRIBONUCLEOTIDASE"/>
    <property type="match status" value="1"/>
</dbReference>
<dbReference type="PANTHER" id="PTHR16504">
    <property type="entry name" value="5'(3')-DEOXYRIBONUCLEOTIDASE"/>
    <property type="match status" value="1"/>
</dbReference>
<dbReference type="Proteomes" id="UP000245880">
    <property type="component" value="Unassembled WGS sequence"/>
</dbReference>
<keyword evidence="4" id="KW-1185">Reference proteome</keyword>
<dbReference type="Gene3D" id="1.10.40.40">
    <property type="entry name" value="Deoxyribonucleotidase, domain 2"/>
    <property type="match status" value="1"/>
</dbReference>
<name>A0A316AMX2_9BACT</name>
<dbReference type="SFLD" id="SFLDG01126">
    <property type="entry name" value="C1.2:_Nucleotidase_Like"/>
    <property type="match status" value="1"/>
</dbReference>
<protein>
    <submittedName>
        <fullName evidence="3">5'(3')-deoxyribonucleotidase</fullName>
    </submittedName>
</protein>
<dbReference type="EMBL" id="QGDT01000003">
    <property type="protein sequence ID" value="PWJ58892.1"/>
    <property type="molecule type" value="Genomic_DNA"/>
</dbReference>
<dbReference type="GO" id="GO:0009223">
    <property type="term" value="P:pyrimidine deoxyribonucleotide catabolic process"/>
    <property type="evidence" value="ECO:0007669"/>
    <property type="project" value="TreeGrafter"/>
</dbReference>
<feature type="active site" description="Proton donor" evidence="2">
    <location>
        <position position="9"/>
    </location>
</feature>
<dbReference type="Pfam" id="PF06941">
    <property type="entry name" value="NT5C"/>
    <property type="match status" value="1"/>
</dbReference>
<gene>
    <name evidence="3" type="ORF">CLV98_103259</name>
</gene>
<dbReference type="SUPFAM" id="SSF56784">
    <property type="entry name" value="HAD-like"/>
    <property type="match status" value="1"/>
</dbReference>
<dbReference type="OrthoDB" id="278110at2"/>
<feature type="active site" description="Nucleophile" evidence="2">
    <location>
        <position position="7"/>
    </location>
</feature>
<organism evidence="3 4">
    <name type="scientific">Dyadobacter jejuensis</name>
    <dbReference type="NCBI Taxonomy" id="1082580"/>
    <lineage>
        <taxon>Bacteria</taxon>
        <taxon>Pseudomonadati</taxon>
        <taxon>Bacteroidota</taxon>
        <taxon>Cytophagia</taxon>
        <taxon>Cytophagales</taxon>
        <taxon>Spirosomataceae</taxon>
        <taxon>Dyadobacter</taxon>
    </lineage>
</organism>
<dbReference type="InterPro" id="IPR023214">
    <property type="entry name" value="HAD_sf"/>
</dbReference>
<accession>A0A316AMX2</accession>
<evidence type="ECO:0000256" key="2">
    <source>
        <dbReference type="PIRSR" id="PIRSR610708-1"/>
    </source>
</evidence>
<comment type="caution">
    <text evidence="3">The sequence shown here is derived from an EMBL/GenBank/DDBJ whole genome shotgun (WGS) entry which is preliminary data.</text>
</comment>
<sequence>MIKLALDMDDVLANTHEKLVDIVLNEFKSNLTEADLHRAGLRELLHPKQYQRILKIMDSPGFFKDISVKEGAQETAHKLSQYYDIYIATACMEFPNSFQDKFNWLAHHFDFIPWTNLIFCGYKSILNTDYLIDDHPRNLAHFQGKGILFTAAHNRSETVYPRVNNWSEVGELFIPNK</sequence>
<dbReference type="GO" id="GO:0008253">
    <property type="term" value="F:5'-nucleotidase activity"/>
    <property type="evidence" value="ECO:0007669"/>
    <property type="project" value="InterPro"/>
</dbReference>
<proteinExistence type="inferred from homology"/>
<dbReference type="Gene3D" id="3.40.50.1000">
    <property type="entry name" value="HAD superfamily/HAD-like"/>
    <property type="match status" value="1"/>
</dbReference>
<evidence type="ECO:0000313" key="3">
    <source>
        <dbReference type="EMBL" id="PWJ58892.1"/>
    </source>
</evidence>
<dbReference type="InterPro" id="IPR036412">
    <property type="entry name" value="HAD-like_sf"/>
</dbReference>
<evidence type="ECO:0000256" key="1">
    <source>
        <dbReference type="ARBA" id="ARBA00009589"/>
    </source>
</evidence>
<dbReference type="SFLD" id="SFLDG01146">
    <property type="entry name" value="C1.2.2"/>
    <property type="match status" value="1"/>
</dbReference>